<feature type="transmembrane region" description="Helical" evidence="7">
    <location>
        <begin position="258"/>
        <end position="279"/>
    </location>
</feature>
<dbReference type="Proteomes" id="UP000553442">
    <property type="component" value="Unassembled WGS sequence"/>
</dbReference>
<keyword evidence="5 7" id="KW-1133">Transmembrane helix</keyword>
<evidence type="ECO:0000256" key="2">
    <source>
        <dbReference type="ARBA" id="ARBA00004127"/>
    </source>
</evidence>
<dbReference type="SUPFAM" id="SSF111369">
    <property type="entry name" value="HlyD-like secretion proteins"/>
    <property type="match status" value="1"/>
</dbReference>
<feature type="transmembrane region" description="Helical" evidence="7">
    <location>
        <begin position="193"/>
        <end position="211"/>
    </location>
</feature>
<keyword evidence="6 7" id="KW-0472">Membrane</keyword>
<dbReference type="Gene3D" id="2.40.50.100">
    <property type="match status" value="1"/>
</dbReference>
<keyword evidence="4 7" id="KW-0812">Transmembrane</keyword>
<reference evidence="9 10" key="1">
    <citation type="submission" date="2020-08" db="EMBL/GenBank/DDBJ databases">
        <title>Genomic Encyclopedia of Archaeal and Bacterial Type Strains, Phase II (KMG-II): from individual species to whole genera.</title>
        <authorList>
            <person name="Goeker M."/>
        </authorList>
    </citation>
    <scope>NUCLEOTIDE SEQUENCE [LARGE SCALE GENOMIC DNA]</scope>
    <source>
        <strain evidence="9 10">5AG</strain>
    </source>
</reference>
<feature type="transmembrane region" description="Helical" evidence="7">
    <location>
        <begin position="232"/>
        <end position="252"/>
    </location>
</feature>
<keyword evidence="9" id="KW-0482">Metalloprotease</keyword>
<keyword evidence="9" id="KW-0645">Protease</keyword>
<dbReference type="EMBL" id="JACHZF010000003">
    <property type="protein sequence ID" value="MBB3329599.1"/>
    <property type="molecule type" value="Genomic_DNA"/>
</dbReference>
<dbReference type="GO" id="GO:0016020">
    <property type="term" value="C:membrane"/>
    <property type="evidence" value="ECO:0007669"/>
    <property type="project" value="InterPro"/>
</dbReference>
<evidence type="ECO:0000256" key="6">
    <source>
        <dbReference type="ARBA" id="ARBA00023136"/>
    </source>
</evidence>
<feature type="transmembrane region" description="Helical" evidence="7">
    <location>
        <begin position="286"/>
        <end position="305"/>
    </location>
</feature>
<gene>
    <name evidence="9" type="ORF">BDK63_000439</name>
</gene>
<sequence length="717" mass="79726">MAIDAGLYSPWWGAVAHSRPQLRGHVQMHRHLYRGQPWYVLQDSVSGRFHRFGPAAYRLIAQLDGQRTLDEVWQDVVATLGGDAPTQDETIQLLGTLHGADALSHEGALHLDALFERRDRHRRRQWLQRVRSPLAIRLPLLDPDRLLDWLYPLARPLLGLFGLLLWMALVLAASVMAVMHWEGLAADLSSQLMSINNLPLLIGVFILVKSVHELGHGLMVKRWGGEVHELGIMLLVFMPVPYVDASAATAYPSKWQRALVGAAGILVELTLAAIAMFVWLEAESGLVRAIAFNVMVVGGVSTLLFNGNPLLRFDGYYVFADLLEIPNLFTRANRYFFYLVQCYLFGMGEVRSPVTARGERGWLLFYAIASFCYRMFLMAIIVMFVASMFFTLGILLAAWSVLQMLVWPLLKGLHFLFNSPRLERRRGRAWLATGLFVAGVVLPVTLVPAPYATMGEGIVWVPDRAEVHATASGFVAEVIAEPGKPVRRGDPLIVLDAPLLDAEIRVMQAQVRELQVRRALAAVSDRVQERITGEELALMEARLEDAERRRADLVVTSPVDGILALPAAQHLTGRYLRRGEPVALIVDPQRPVVRSLIPQERIDLVMTRTREVLARPAAEPGRVLMLTDPRLSPLASTDLPSLALTSEGGGKVSLDPSNGQRPSAMEPYFLFEAEAPGLIGADSVGGRLQLRFDHGNVPLGQQLYRALRQVFLERLNV</sequence>
<evidence type="ECO:0000256" key="5">
    <source>
        <dbReference type="ARBA" id="ARBA00022989"/>
    </source>
</evidence>
<dbReference type="InterPro" id="IPR001193">
    <property type="entry name" value="MBTPS2"/>
</dbReference>
<evidence type="ECO:0000313" key="9">
    <source>
        <dbReference type="EMBL" id="MBB3329599.1"/>
    </source>
</evidence>
<name>A0A7W5P9E9_9GAMM</name>
<dbReference type="Pfam" id="PF02163">
    <property type="entry name" value="Peptidase_M50"/>
    <property type="match status" value="1"/>
</dbReference>
<proteinExistence type="inferred from homology"/>
<comment type="caution">
    <text evidence="9">The sequence shown here is derived from an EMBL/GenBank/DDBJ whole genome shotgun (WGS) entry which is preliminary data.</text>
</comment>
<evidence type="ECO:0000256" key="1">
    <source>
        <dbReference type="ARBA" id="ARBA00001947"/>
    </source>
</evidence>
<feature type="transmembrane region" description="Helical" evidence="7">
    <location>
        <begin position="363"/>
        <end position="390"/>
    </location>
</feature>
<dbReference type="Gene3D" id="1.10.10.1150">
    <property type="entry name" value="Coenzyme PQQ synthesis protein D (PqqD)"/>
    <property type="match status" value="1"/>
</dbReference>
<feature type="transmembrane region" description="Helical" evidence="7">
    <location>
        <begin position="157"/>
        <end position="181"/>
    </location>
</feature>
<dbReference type="GO" id="GO:0004222">
    <property type="term" value="F:metalloendopeptidase activity"/>
    <property type="evidence" value="ECO:0007669"/>
    <property type="project" value="InterPro"/>
</dbReference>
<dbReference type="GO" id="GO:0005737">
    <property type="term" value="C:cytoplasm"/>
    <property type="evidence" value="ECO:0007669"/>
    <property type="project" value="TreeGrafter"/>
</dbReference>
<protein>
    <submittedName>
        <fullName evidence="9">Putative peptide zinc metalloprotease protein</fullName>
    </submittedName>
</protein>
<dbReference type="AlphaFoldDB" id="A0A7W5P9E9"/>
<dbReference type="InterPro" id="IPR008915">
    <property type="entry name" value="Peptidase_M50"/>
</dbReference>
<dbReference type="InterPro" id="IPR041881">
    <property type="entry name" value="PqqD_sf"/>
</dbReference>
<dbReference type="GO" id="GO:0031293">
    <property type="term" value="P:membrane protein intracellular domain proteolysis"/>
    <property type="evidence" value="ECO:0007669"/>
    <property type="project" value="TreeGrafter"/>
</dbReference>
<organism evidence="9 10">
    <name type="scientific">Halomonas campaniensis</name>
    <dbReference type="NCBI Taxonomy" id="213554"/>
    <lineage>
        <taxon>Bacteria</taxon>
        <taxon>Pseudomonadati</taxon>
        <taxon>Pseudomonadota</taxon>
        <taxon>Gammaproteobacteria</taxon>
        <taxon>Oceanospirillales</taxon>
        <taxon>Halomonadaceae</taxon>
        <taxon>Halomonas</taxon>
    </lineage>
</organism>
<evidence type="ECO:0000313" key="10">
    <source>
        <dbReference type="Proteomes" id="UP000553442"/>
    </source>
</evidence>
<feature type="domain" description="Peptidase M50" evidence="8">
    <location>
        <begin position="202"/>
        <end position="303"/>
    </location>
</feature>
<dbReference type="PANTHER" id="PTHR13325">
    <property type="entry name" value="PROTEASE M50 MEMBRANE-BOUND TRANSCRIPTION FACTOR SITE 2 PROTEASE"/>
    <property type="match status" value="1"/>
</dbReference>
<evidence type="ECO:0000256" key="3">
    <source>
        <dbReference type="ARBA" id="ARBA00007931"/>
    </source>
</evidence>
<dbReference type="CDD" id="cd05709">
    <property type="entry name" value="S2P-M50"/>
    <property type="match status" value="1"/>
</dbReference>
<keyword evidence="10" id="KW-1185">Reference proteome</keyword>
<comment type="subcellular location">
    <subcellularLocation>
        <location evidence="2">Endomembrane system</location>
        <topology evidence="2">Multi-pass membrane protein</topology>
    </subcellularLocation>
</comment>
<dbReference type="Gene3D" id="1.10.287.470">
    <property type="entry name" value="Helix hairpin bin"/>
    <property type="match status" value="1"/>
</dbReference>
<accession>A0A7W5P9E9</accession>
<dbReference type="PANTHER" id="PTHR13325:SF3">
    <property type="entry name" value="MEMBRANE-BOUND TRANSCRIPTION FACTOR SITE-2 PROTEASE"/>
    <property type="match status" value="1"/>
</dbReference>
<evidence type="ECO:0000259" key="8">
    <source>
        <dbReference type="Pfam" id="PF02163"/>
    </source>
</evidence>
<evidence type="ECO:0000256" key="7">
    <source>
        <dbReference type="SAM" id="Phobius"/>
    </source>
</evidence>
<evidence type="ECO:0000256" key="4">
    <source>
        <dbReference type="ARBA" id="ARBA00022692"/>
    </source>
</evidence>
<comment type="similarity">
    <text evidence="3">Belongs to the peptidase M50B family.</text>
</comment>
<dbReference type="GO" id="GO:0012505">
    <property type="term" value="C:endomembrane system"/>
    <property type="evidence" value="ECO:0007669"/>
    <property type="project" value="UniProtKB-SubCell"/>
</dbReference>
<feature type="transmembrane region" description="Helical" evidence="7">
    <location>
        <begin position="429"/>
        <end position="451"/>
    </location>
</feature>
<keyword evidence="9" id="KW-0378">Hydrolase</keyword>
<feature type="transmembrane region" description="Helical" evidence="7">
    <location>
        <begin position="396"/>
        <end position="417"/>
    </location>
</feature>
<comment type="cofactor">
    <cofactor evidence="1">
        <name>Zn(2+)</name>
        <dbReference type="ChEBI" id="CHEBI:29105"/>
    </cofactor>
</comment>